<dbReference type="PROSITE" id="PS51459">
    <property type="entry name" value="FIDO"/>
    <property type="match status" value="1"/>
</dbReference>
<keyword evidence="2" id="KW-0067">ATP-binding</keyword>
<comment type="caution">
    <text evidence="4">The sequence shown here is derived from an EMBL/GenBank/DDBJ whole genome shotgun (WGS) entry which is preliminary data.</text>
</comment>
<evidence type="ECO:0000259" key="3">
    <source>
        <dbReference type="PROSITE" id="PS51459"/>
    </source>
</evidence>
<proteinExistence type="predicted"/>
<dbReference type="InterPro" id="IPR040198">
    <property type="entry name" value="Fido_containing"/>
</dbReference>
<dbReference type="InterPro" id="IPR025230">
    <property type="entry name" value="DUF4172"/>
</dbReference>
<dbReference type="RefSeq" id="WP_006001154.1">
    <property type="nucleotide sequence ID" value="NZ_AAEW02000012.1"/>
</dbReference>
<feature type="active site" evidence="1">
    <location>
        <position position="205"/>
    </location>
</feature>
<protein>
    <submittedName>
        <fullName evidence="4">Filamentation induced by cAMP protein Fic</fullName>
    </submittedName>
</protein>
<reference evidence="4" key="2">
    <citation type="submission" date="2006-05" db="EMBL/GenBank/DDBJ databases">
        <title>Sequencing of the draft genome and assembly of Desulfuromonas acetoxidans DSM 684.</title>
        <authorList>
            <consortium name="US DOE Joint Genome Institute (JGI-PGF)"/>
            <person name="Copeland A."/>
            <person name="Lucas S."/>
            <person name="Lapidus A."/>
            <person name="Barry K."/>
            <person name="Detter J.C."/>
            <person name="Glavina del Rio T."/>
            <person name="Hammon N."/>
            <person name="Israni S."/>
            <person name="Dalin E."/>
            <person name="Tice H."/>
            <person name="Bruce D."/>
            <person name="Pitluck S."/>
            <person name="Richardson P."/>
        </authorList>
    </citation>
    <scope>NUCLEOTIDE SEQUENCE [LARGE SCALE GENOMIC DNA]</scope>
    <source>
        <strain evidence="4">DSM 684</strain>
    </source>
</reference>
<dbReference type="AlphaFoldDB" id="Q1JYI0"/>
<evidence type="ECO:0000313" key="5">
    <source>
        <dbReference type="Proteomes" id="UP000005695"/>
    </source>
</evidence>
<dbReference type="Pfam" id="PF02661">
    <property type="entry name" value="Fic"/>
    <property type="match status" value="1"/>
</dbReference>
<accession>Q1JYI0</accession>
<dbReference type="PANTHER" id="PTHR13504">
    <property type="entry name" value="FIDO DOMAIN-CONTAINING PROTEIN DDB_G0283145"/>
    <property type="match status" value="1"/>
</dbReference>
<keyword evidence="2" id="KW-0547">Nucleotide-binding</keyword>
<dbReference type="InterPro" id="IPR036597">
    <property type="entry name" value="Fido-like_dom_sf"/>
</dbReference>
<evidence type="ECO:0000256" key="2">
    <source>
        <dbReference type="PIRSR" id="PIRSR640198-2"/>
    </source>
</evidence>
<evidence type="ECO:0000313" key="4">
    <source>
        <dbReference type="EMBL" id="EAT15226.1"/>
    </source>
</evidence>
<feature type="domain" description="Fido" evidence="3">
    <location>
        <begin position="113"/>
        <end position="270"/>
    </location>
</feature>
<dbReference type="Pfam" id="PF13776">
    <property type="entry name" value="DUF4172"/>
    <property type="match status" value="1"/>
</dbReference>
<sequence>MYIHQQQHWPDFYWDREKLAFLLAEVRHLQGRLLGRMDALGFALREEAGLQILTEDVLKTSEIEGETFNREQVRSSIARRMGIDRGESVTIDRNAEGIVEVMLDATRNYQRPLDQERLCSWHAALFPTGRSGLQRIQVGQWRDASSGTMQIISGAFGKERVHYEAPSFERLNAEMKRFLAWFNAPSPTDPVIAAAIAHFWFVTIHPFDDGNGRLARAIADMLLARSEQSPLRFYSMSTRIQQERKEYYDILERCQKGDLDISLWVEWFLGCLKRSIEAAEQTLEAILIKARFWESHAHEPFNARQRDILNRLLDGFTGKLTSSKWAKLEKCSQDTALRDINDLLSRHILAKDPAGGRSTSYQLQF</sequence>
<gene>
    <name evidence="4" type="ORF">Dace_1195</name>
</gene>
<dbReference type="InterPro" id="IPR003812">
    <property type="entry name" value="Fido"/>
</dbReference>
<keyword evidence="5" id="KW-1185">Reference proteome</keyword>
<dbReference type="PANTHER" id="PTHR13504:SF33">
    <property type="entry name" value="FIC FAMILY PROTEIN"/>
    <property type="match status" value="1"/>
</dbReference>
<dbReference type="Proteomes" id="UP000005695">
    <property type="component" value="Unassembled WGS sequence"/>
</dbReference>
<evidence type="ECO:0000256" key="1">
    <source>
        <dbReference type="PIRSR" id="PIRSR640198-1"/>
    </source>
</evidence>
<dbReference type="OrthoDB" id="9813719at2"/>
<name>Q1JYI0_DESA6</name>
<dbReference type="SUPFAM" id="SSF140931">
    <property type="entry name" value="Fic-like"/>
    <property type="match status" value="1"/>
</dbReference>
<feature type="binding site" evidence="2">
    <location>
        <begin position="209"/>
        <end position="216"/>
    </location>
    <ligand>
        <name>ATP</name>
        <dbReference type="ChEBI" id="CHEBI:30616"/>
    </ligand>
</feature>
<organism evidence="4 5">
    <name type="scientific">Desulfuromonas acetoxidans (strain DSM 684 / 11070)</name>
    <dbReference type="NCBI Taxonomy" id="281689"/>
    <lineage>
        <taxon>Bacteria</taxon>
        <taxon>Pseudomonadati</taxon>
        <taxon>Thermodesulfobacteriota</taxon>
        <taxon>Desulfuromonadia</taxon>
        <taxon>Desulfuromonadales</taxon>
        <taxon>Desulfuromonadaceae</taxon>
        <taxon>Desulfuromonas</taxon>
    </lineage>
</organism>
<dbReference type="EMBL" id="AAEW02000012">
    <property type="protein sequence ID" value="EAT15226.1"/>
    <property type="molecule type" value="Genomic_DNA"/>
</dbReference>
<feature type="binding site" evidence="2">
    <location>
        <begin position="247"/>
        <end position="248"/>
    </location>
    <ligand>
        <name>ATP</name>
        <dbReference type="ChEBI" id="CHEBI:30616"/>
    </ligand>
</feature>
<dbReference type="GO" id="GO:0005524">
    <property type="term" value="F:ATP binding"/>
    <property type="evidence" value="ECO:0007669"/>
    <property type="project" value="UniProtKB-KW"/>
</dbReference>
<dbReference type="Gene3D" id="1.10.3290.10">
    <property type="entry name" value="Fido-like domain"/>
    <property type="match status" value="1"/>
</dbReference>
<reference evidence="4" key="1">
    <citation type="submission" date="2006-05" db="EMBL/GenBank/DDBJ databases">
        <title>Annotation of the draft genome assembly of Desulfuromonas acetoxidans DSM 684.</title>
        <authorList>
            <consortium name="US DOE Joint Genome Institute (JGI-ORNL)"/>
            <person name="Larimer F."/>
            <person name="Land M."/>
            <person name="Hauser L."/>
        </authorList>
    </citation>
    <scope>NUCLEOTIDE SEQUENCE [LARGE SCALE GENOMIC DNA]</scope>
    <source>
        <strain evidence="4">DSM 684</strain>
    </source>
</reference>